<dbReference type="OrthoDB" id="1883113at2"/>
<dbReference type="STRING" id="1121302.SAMN02745163_00210"/>
<keyword evidence="1" id="KW-0808">Transferase</keyword>
<reference evidence="1 2" key="1">
    <citation type="submission" date="2016-11" db="EMBL/GenBank/DDBJ databases">
        <authorList>
            <person name="Jaros S."/>
            <person name="Januszkiewicz K."/>
            <person name="Wedrychowicz H."/>
        </authorList>
    </citation>
    <scope>NUCLEOTIDE SEQUENCE [LARGE SCALE GENOMIC DNA]</scope>
    <source>
        <strain evidence="1 2">DSM 21758</strain>
    </source>
</reference>
<proteinExistence type="predicted"/>
<dbReference type="EMBL" id="FQZB01000003">
    <property type="protein sequence ID" value="SHI41486.1"/>
    <property type="molecule type" value="Genomic_DNA"/>
</dbReference>
<dbReference type="Gene3D" id="3.40.50.2000">
    <property type="entry name" value="Glycogen Phosphorylase B"/>
    <property type="match status" value="1"/>
</dbReference>
<dbReference type="SUPFAM" id="SSF53756">
    <property type="entry name" value="UDP-Glycosyltransferase/glycogen phosphorylase"/>
    <property type="match status" value="1"/>
</dbReference>
<protein>
    <submittedName>
        <fullName evidence="1">Glycosyltransferase involved in cell wall bisynthesis</fullName>
    </submittedName>
</protein>
<evidence type="ECO:0000313" key="1">
    <source>
        <dbReference type="EMBL" id="SHI41486.1"/>
    </source>
</evidence>
<dbReference type="Proteomes" id="UP000184310">
    <property type="component" value="Unassembled WGS sequence"/>
</dbReference>
<accession>A0A1M6AYF4</accession>
<gene>
    <name evidence="1" type="ORF">SAMN02745163_00210</name>
</gene>
<sequence length="659" mass="76949">MKNKILICLYNKTAQDDMKLLESFDENGFEVHLFENLYLENLEEIDLKNIVENINDKNVSNDDIYIISDIEKLLLKMFTKYSWEYGVFIFASKNIQNSESMNIDEWKVSEYNCNLYSFEKWNNDLYYNVLNEKLDFNFSFNQLENLIVSSKEICDDYKTFIFNYKKVEIKANLVKERINNLDDSYKTKVEERLIKELDNDNEQYRIYIASLLLNIYKKNIYINEILKTSLDSKVLDKNNRFFILYQMIRFGFINNGAGDGITSRLREDLYDKVFNEFLQSVGEQKFIPKDRRDKNLVFVFTSQFLSIEHAPTKTALDRCYALIKHMKKRVILINTKDVMTTKGIIPIHNVSCGSEIEEYQKLNSVKYKDIDIPYYQTSFNMPDEVECINILNMVKKYKPYLIFTIGGANITADLCSKIVPTATISTVYSSMPMTKGSFFVMGRKATDDDYNYVVKRNYSKEALIDSRFTFDFKKQMNSYSRKIFKIPEDKFVVTMIGGRLQQEVDNEFIEVLDNIASIGCFIVSIGGFELSEEVKKKYPNLRDNFLDMGFQGDVLACVELVDLYINPNRAGGGSSSVECMYKGKPVVSLNHGDVATAVGEEFLVNDYDEMITMVKKYKDDKKFYESMSSKAKVRAEDLMDTKKHFNDIYNRIIFNKVFK</sequence>
<dbReference type="RefSeq" id="WP_072984395.1">
    <property type="nucleotide sequence ID" value="NZ_FQZB01000003.1"/>
</dbReference>
<keyword evidence="2" id="KW-1185">Reference proteome</keyword>
<organism evidence="1 2">
    <name type="scientific">Clostridium cavendishii DSM 21758</name>
    <dbReference type="NCBI Taxonomy" id="1121302"/>
    <lineage>
        <taxon>Bacteria</taxon>
        <taxon>Bacillati</taxon>
        <taxon>Bacillota</taxon>
        <taxon>Clostridia</taxon>
        <taxon>Eubacteriales</taxon>
        <taxon>Clostridiaceae</taxon>
        <taxon>Clostridium</taxon>
    </lineage>
</organism>
<dbReference type="AlphaFoldDB" id="A0A1M6AYF4"/>
<dbReference type="GO" id="GO:0016740">
    <property type="term" value="F:transferase activity"/>
    <property type="evidence" value="ECO:0007669"/>
    <property type="project" value="UniProtKB-KW"/>
</dbReference>
<name>A0A1M6AYF4_9CLOT</name>
<evidence type="ECO:0000313" key="2">
    <source>
        <dbReference type="Proteomes" id="UP000184310"/>
    </source>
</evidence>